<evidence type="ECO:0000313" key="1">
    <source>
        <dbReference type="EMBL" id="PWV72902.1"/>
    </source>
</evidence>
<name>A0A317NCV6_9NOCA</name>
<dbReference type="Proteomes" id="UP000246410">
    <property type="component" value="Unassembled WGS sequence"/>
</dbReference>
<comment type="caution">
    <text evidence="1">The sequence shown here is derived from an EMBL/GenBank/DDBJ whole genome shotgun (WGS) entry which is preliminary data.</text>
</comment>
<accession>A0A317NCV6</accession>
<protein>
    <recommendedName>
        <fullName evidence="3">DUF2332 domain-containing protein</fullName>
    </recommendedName>
</protein>
<dbReference type="InterPro" id="IPR011200">
    <property type="entry name" value="UCP012608"/>
</dbReference>
<dbReference type="AlphaFoldDB" id="A0A317NCV6"/>
<dbReference type="Pfam" id="PF10094">
    <property type="entry name" value="DUF2332"/>
    <property type="match status" value="1"/>
</dbReference>
<sequence length="320" mass="34496">MDLRRRFLDFAHREARGNSPCYEQRAVDIAGDDAVLALISQLPTDKQQPNLILAAARVTGATAASYREFREQLIAHWPAIGETAGSRRTQTNEAGRSATLLPAFARFPGPLSLIEAGASAGLCLFPDRLSYRYGDVAVDPLEGPSPVRLSCRVSGPAPIPARPPEVVHRAGVDLNPLDVSDPADREWLEALVWPGQDDRLARLRAVAAIAAADPPRLVTGDLTDRIGELVAAAPSDSTVVVFHSAVLTYLPLPARRQFVATVRQLPCHWVSQEGVGVLPGFADRLPHEETTAARMVVAVDGEPVAWAGPHGQWLDWFGPA</sequence>
<keyword evidence="2" id="KW-1185">Reference proteome</keyword>
<evidence type="ECO:0008006" key="3">
    <source>
        <dbReference type="Google" id="ProtNLM"/>
    </source>
</evidence>
<dbReference type="RefSeq" id="WP_110039531.1">
    <property type="nucleotide sequence ID" value="NZ_QGTL01000008.1"/>
</dbReference>
<reference evidence="1 2" key="1">
    <citation type="submission" date="2018-05" db="EMBL/GenBank/DDBJ databases">
        <title>Genomic Encyclopedia of Type Strains, Phase IV (KMG-IV): sequencing the most valuable type-strain genomes for metagenomic binning, comparative biology and taxonomic classification.</title>
        <authorList>
            <person name="Goeker M."/>
        </authorList>
    </citation>
    <scope>NUCLEOTIDE SEQUENCE [LARGE SCALE GENOMIC DNA]</scope>
    <source>
        <strain evidence="1 2">DSM 44717</strain>
    </source>
</reference>
<proteinExistence type="predicted"/>
<organism evidence="1 2">
    <name type="scientific">Nocardia neocaledoniensis</name>
    <dbReference type="NCBI Taxonomy" id="236511"/>
    <lineage>
        <taxon>Bacteria</taxon>
        <taxon>Bacillati</taxon>
        <taxon>Actinomycetota</taxon>
        <taxon>Actinomycetes</taxon>
        <taxon>Mycobacteriales</taxon>
        <taxon>Nocardiaceae</taxon>
        <taxon>Nocardia</taxon>
    </lineage>
</organism>
<dbReference type="EMBL" id="QGTL01000008">
    <property type="protein sequence ID" value="PWV72902.1"/>
    <property type="molecule type" value="Genomic_DNA"/>
</dbReference>
<gene>
    <name evidence="1" type="ORF">DFR69_108216</name>
</gene>
<evidence type="ECO:0000313" key="2">
    <source>
        <dbReference type="Proteomes" id="UP000246410"/>
    </source>
</evidence>